<evidence type="ECO:0000259" key="7">
    <source>
        <dbReference type="PROSITE" id="PS50106"/>
    </source>
</evidence>
<dbReference type="Proteomes" id="UP000824014">
    <property type="component" value="Unassembled WGS sequence"/>
</dbReference>
<dbReference type="CDD" id="cd06782">
    <property type="entry name" value="cpPDZ_CPP-like"/>
    <property type="match status" value="1"/>
</dbReference>
<dbReference type="Pfam" id="PF17820">
    <property type="entry name" value="PDZ_6"/>
    <property type="match status" value="1"/>
</dbReference>
<dbReference type="SMART" id="SM00228">
    <property type="entry name" value="PDZ"/>
    <property type="match status" value="1"/>
</dbReference>
<dbReference type="Gene3D" id="3.90.226.10">
    <property type="entry name" value="2-enoyl-CoA Hydratase, Chain A, domain 1"/>
    <property type="match status" value="1"/>
</dbReference>
<dbReference type="SUPFAM" id="SSF52096">
    <property type="entry name" value="ClpP/crotonase"/>
    <property type="match status" value="1"/>
</dbReference>
<dbReference type="SMART" id="SM00245">
    <property type="entry name" value="TSPc"/>
    <property type="match status" value="1"/>
</dbReference>
<dbReference type="GO" id="GO:0004175">
    <property type="term" value="F:endopeptidase activity"/>
    <property type="evidence" value="ECO:0007669"/>
    <property type="project" value="TreeGrafter"/>
</dbReference>
<keyword evidence="2 5" id="KW-0645">Protease</keyword>
<evidence type="ECO:0000256" key="4">
    <source>
        <dbReference type="ARBA" id="ARBA00022825"/>
    </source>
</evidence>
<dbReference type="InterPro" id="IPR005151">
    <property type="entry name" value="Tail-specific_protease"/>
</dbReference>
<dbReference type="Gene3D" id="3.30.750.44">
    <property type="match status" value="1"/>
</dbReference>
<dbReference type="Pfam" id="PF03572">
    <property type="entry name" value="Peptidase_S41"/>
    <property type="match status" value="1"/>
</dbReference>
<feature type="chain" id="PRO_5038450707" evidence="6">
    <location>
        <begin position="24"/>
        <end position="556"/>
    </location>
</feature>
<dbReference type="InterPro" id="IPR029045">
    <property type="entry name" value="ClpP/crotonase-like_dom_sf"/>
</dbReference>
<dbReference type="InterPro" id="IPR041489">
    <property type="entry name" value="PDZ_6"/>
</dbReference>
<dbReference type="SUPFAM" id="SSF50156">
    <property type="entry name" value="PDZ domain-like"/>
    <property type="match status" value="1"/>
</dbReference>
<evidence type="ECO:0000313" key="9">
    <source>
        <dbReference type="Proteomes" id="UP000824014"/>
    </source>
</evidence>
<accession>A0A9D2DEP3</accession>
<evidence type="ECO:0000256" key="1">
    <source>
        <dbReference type="ARBA" id="ARBA00009179"/>
    </source>
</evidence>
<evidence type="ECO:0000256" key="6">
    <source>
        <dbReference type="SAM" id="SignalP"/>
    </source>
</evidence>
<organism evidence="8 9">
    <name type="scientific">Candidatus Tidjanibacter faecipullorum</name>
    <dbReference type="NCBI Taxonomy" id="2838766"/>
    <lineage>
        <taxon>Bacteria</taxon>
        <taxon>Pseudomonadati</taxon>
        <taxon>Bacteroidota</taxon>
        <taxon>Bacteroidia</taxon>
        <taxon>Bacteroidales</taxon>
        <taxon>Rikenellaceae</taxon>
        <taxon>Tidjanibacter</taxon>
    </lineage>
</organism>
<dbReference type="AlphaFoldDB" id="A0A9D2DEP3"/>
<dbReference type="GO" id="GO:0007165">
    <property type="term" value="P:signal transduction"/>
    <property type="evidence" value="ECO:0007669"/>
    <property type="project" value="TreeGrafter"/>
</dbReference>
<dbReference type="PANTHER" id="PTHR32060">
    <property type="entry name" value="TAIL-SPECIFIC PROTEASE"/>
    <property type="match status" value="1"/>
</dbReference>
<reference evidence="8" key="1">
    <citation type="journal article" date="2021" name="PeerJ">
        <title>Extensive microbial diversity within the chicken gut microbiome revealed by metagenomics and culture.</title>
        <authorList>
            <person name="Gilroy R."/>
            <person name="Ravi A."/>
            <person name="Getino M."/>
            <person name="Pursley I."/>
            <person name="Horton D.L."/>
            <person name="Alikhan N.F."/>
            <person name="Baker D."/>
            <person name="Gharbi K."/>
            <person name="Hall N."/>
            <person name="Watson M."/>
            <person name="Adriaenssens E.M."/>
            <person name="Foster-Nyarko E."/>
            <person name="Jarju S."/>
            <person name="Secka A."/>
            <person name="Antonio M."/>
            <person name="Oren A."/>
            <person name="Chaudhuri R.R."/>
            <person name="La Ragione R."/>
            <person name="Hildebrand F."/>
            <person name="Pallen M.J."/>
        </authorList>
    </citation>
    <scope>NUCLEOTIDE SEQUENCE</scope>
    <source>
        <strain evidence="8">ChiHjej11B10-19426</strain>
    </source>
</reference>
<dbReference type="CDD" id="cd07560">
    <property type="entry name" value="Peptidase_S41_CPP"/>
    <property type="match status" value="1"/>
</dbReference>
<feature type="domain" description="PDZ" evidence="7">
    <location>
        <begin position="83"/>
        <end position="151"/>
    </location>
</feature>
<dbReference type="InterPro" id="IPR001478">
    <property type="entry name" value="PDZ"/>
</dbReference>
<dbReference type="GO" id="GO:0008236">
    <property type="term" value="F:serine-type peptidase activity"/>
    <property type="evidence" value="ECO:0007669"/>
    <property type="project" value="UniProtKB-KW"/>
</dbReference>
<dbReference type="Gene3D" id="2.30.42.10">
    <property type="match status" value="1"/>
</dbReference>
<keyword evidence="3 5" id="KW-0378">Hydrolase</keyword>
<reference evidence="8" key="2">
    <citation type="submission" date="2021-04" db="EMBL/GenBank/DDBJ databases">
        <authorList>
            <person name="Gilroy R."/>
        </authorList>
    </citation>
    <scope>NUCLEOTIDE SEQUENCE</scope>
    <source>
        <strain evidence="8">ChiHjej11B10-19426</strain>
    </source>
</reference>
<sequence length="556" mass="61196">MRTTISKAAALLGAALGLTVAVAAAPPDGFRMGRSMEILVNMVRDINLFYVDEVDTDRLLNDAAAGMTSGLDPYTEYISEEDMAAFQVMTSGRYAGVGSLIRKSGDYVVFAEPYKNSPADRAGIVVGDRIVEIDGEDARGMTTEQISAKLRGEAGTKVKLKVGKFYGGDIVPLEIRREVISIPGIPYYGMLNDSIGYILNIDFTEDVNSDMRTAVMSLRDRGARALVLDYRNNGGGIVQEAVKILSFFVPRGTEVVSMRGRNLGEAVNFVTQSEPIAPDMPLVVLVNNATASSAEIVAGALQDLDRAVVVGRRSFGKGLVQTTRPMGYNSYLKITTAKYYLPSGRCIQAIDYARRAEDGTISHIPDSLIHEYRTAAGRRVYDGGGIMPDVRTEAAYVSRFAYLVYGKGYVFDFVDRYLRERPDLQLDPATFALSDSDYEEFAAFMADKDVEWESETKRALAQLKASAEAERYDEAIAASLETIEASLHDDVATGLQMYRQELTDLIESEIVLRKAYSAGVTEHALRNDTDVHEAVRILEDPALYDEIVTHRDTERK</sequence>
<evidence type="ECO:0000256" key="5">
    <source>
        <dbReference type="RuleBase" id="RU004404"/>
    </source>
</evidence>
<name>A0A9D2DEP3_9BACT</name>
<dbReference type="GO" id="GO:0006508">
    <property type="term" value="P:proteolysis"/>
    <property type="evidence" value="ECO:0007669"/>
    <property type="project" value="UniProtKB-KW"/>
</dbReference>
<dbReference type="PROSITE" id="PS50106">
    <property type="entry name" value="PDZ"/>
    <property type="match status" value="1"/>
</dbReference>
<gene>
    <name evidence="8" type="ORF">H9816_05895</name>
</gene>
<comment type="caution">
    <text evidence="8">The sequence shown here is derived from an EMBL/GenBank/DDBJ whole genome shotgun (WGS) entry which is preliminary data.</text>
</comment>
<dbReference type="NCBIfam" id="TIGR00225">
    <property type="entry name" value="prc"/>
    <property type="match status" value="1"/>
</dbReference>
<evidence type="ECO:0000256" key="2">
    <source>
        <dbReference type="ARBA" id="ARBA00022670"/>
    </source>
</evidence>
<protein>
    <submittedName>
        <fullName evidence="8">S41 family peptidase</fullName>
    </submittedName>
</protein>
<evidence type="ECO:0000256" key="3">
    <source>
        <dbReference type="ARBA" id="ARBA00022801"/>
    </source>
</evidence>
<comment type="similarity">
    <text evidence="1 5">Belongs to the peptidase S41A family.</text>
</comment>
<keyword evidence="6" id="KW-0732">Signal</keyword>
<dbReference type="GO" id="GO:0030288">
    <property type="term" value="C:outer membrane-bounded periplasmic space"/>
    <property type="evidence" value="ECO:0007669"/>
    <property type="project" value="TreeGrafter"/>
</dbReference>
<dbReference type="PANTHER" id="PTHR32060:SF30">
    <property type="entry name" value="CARBOXY-TERMINAL PROCESSING PROTEASE CTPA"/>
    <property type="match status" value="1"/>
</dbReference>
<proteinExistence type="inferred from homology"/>
<keyword evidence="4 5" id="KW-0720">Serine protease</keyword>
<evidence type="ECO:0000313" key="8">
    <source>
        <dbReference type="EMBL" id="HIZ15424.1"/>
    </source>
</evidence>
<dbReference type="InterPro" id="IPR004447">
    <property type="entry name" value="Peptidase_S41A"/>
</dbReference>
<dbReference type="InterPro" id="IPR036034">
    <property type="entry name" value="PDZ_sf"/>
</dbReference>
<dbReference type="EMBL" id="DXCC01000017">
    <property type="protein sequence ID" value="HIZ15424.1"/>
    <property type="molecule type" value="Genomic_DNA"/>
</dbReference>
<feature type="signal peptide" evidence="6">
    <location>
        <begin position="1"/>
        <end position="23"/>
    </location>
</feature>